<dbReference type="AlphaFoldDB" id="A0A1U7DLP5"/>
<evidence type="ECO:0000256" key="4">
    <source>
        <dbReference type="ARBA" id="ARBA00022989"/>
    </source>
</evidence>
<feature type="transmembrane region" description="Helical" evidence="6">
    <location>
        <begin position="29"/>
        <end position="47"/>
    </location>
</feature>
<dbReference type="Proteomes" id="UP000187266">
    <property type="component" value="Chromosome"/>
</dbReference>
<feature type="transmembrane region" description="Helical" evidence="6">
    <location>
        <begin position="59"/>
        <end position="82"/>
    </location>
</feature>
<evidence type="ECO:0000256" key="2">
    <source>
        <dbReference type="ARBA" id="ARBA00009853"/>
    </source>
</evidence>
<evidence type="ECO:0000313" key="9">
    <source>
        <dbReference type="Proteomes" id="UP000187266"/>
    </source>
</evidence>
<feature type="domain" description="EamA" evidence="7">
    <location>
        <begin position="1"/>
        <end position="127"/>
    </location>
</feature>
<sequence>MILTGILFVCVTAVVKYVGNTVPAAESAFLRYALGLLLLLPAIGPMLRARIGRRGFGLFALRGAAHSIAVMLWFFAMTQISIAEVTAMNYLSPVYVTLLAALFLGERLAMRRILAIVVALVGAFVILRPGIRTVEAGHMAMMAAAVLFAFSYLIAKIMSDRVEPLVVVTMLSVAVTIGLAPFAWAVWVPPSLEVIGGMFLVACFATAGHLTMTLAFRAAPLTVTQPLTFLQLIWAAILGAVVFGEATDFWVLTGGGMILASVSFITWREAVLKRRQITPDPLQTKV</sequence>
<evidence type="ECO:0000256" key="6">
    <source>
        <dbReference type="SAM" id="Phobius"/>
    </source>
</evidence>
<dbReference type="GO" id="GO:0016020">
    <property type="term" value="C:membrane"/>
    <property type="evidence" value="ECO:0007669"/>
    <property type="project" value="UniProtKB-SubCell"/>
</dbReference>
<dbReference type="InterPro" id="IPR037185">
    <property type="entry name" value="EmrE-like"/>
</dbReference>
<dbReference type="SUPFAM" id="SSF103481">
    <property type="entry name" value="Multidrug resistance efflux transporter EmrE"/>
    <property type="match status" value="2"/>
</dbReference>
<dbReference type="PANTHER" id="PTHR22911:SF6">
    <property type="entry name" value="SOLUTE CARRIER FAMILY 35 MEMBER G1"/>
    <property type="match status" value="1"/>
</dbReference>
<dbReference type="Pfam" id="PF00892">
    <property type="entry name" value="EamA"/>
    <property type="match status" value="2"/>
</dbReference>
<feature type="domain" description="EamA" evidence="7">
    <location>
        <begin position="137"/>
        <end position="266"/>
    </location>
</feature>
<evidence type="ECO:0000256" key="3">
    <source>
        <dbReference type="ARBA" id="ARBA00022692"/>
    </source>
</evidence>
<accession>A0A1U7DLP5</accession>
<evidence type="ECO:0000259" key="7">
    <source>
        <dbReference type="Pfam" id="PF00892"/>
    </source>
</evidence>
<reference evidence="8 9" key="1">
    <citation type="submission" date="2017-01" db="EMBL/GenBank/DDBJ databases">
        <title>Genomic analysis of Xuhuaishuia manganoxidans DY6-4.</title>
        <authorList>
            <person name="Wang X."/>
        </authorList>
    </citation>
    <scope>NUCLEOTIDE SEQUENCE [LARGE SCALE GENOMIC DNA]</scope>
    <source>
        <strain evidence="8 9">DY6-4</strain>
    </source>
</reference>
<name>A0A1U7DLP5_9RHOB</name>
<comment type="similarity">
    <text evidence="2">Belongs to the drug/metabolite transporter (DMT) superfamily. 10 TMS drug/metabolite exporter (DME) (TC 2.A.7.3) family.</text>
</comment>
<dbReference type="STRING" id="1267768.BV394_03860"/>
<keyword evidence="9" id="KW-1185">Reference proteome</keyword>
<evidence type="ECO:0000313" key="8">
    <source>
        <dbReference type="EMBL" id="APX90947.1"/>
    </source>
</evidence>
<feature type="transmembrane region" description="Helical" evidence="6">
    <location>
        <begin position="227"/>
        <end position="243"/>
    </location>
</feature>
<protein>
    <submittedName>
        <fullName evidence="8">EamA family transporter</fullName>
    </submittedName>
</protein>
<feature type="transmembrane region" description="Helical" evidence="6">
    <location>
        <begin position="88"/>
        <end position="105"/>
    </location>
</feature>
<dbReference type="RefSeq" id="WP_076980964.1">
    <property type="nucleotide sequence ID" value="NZ_CP019124.1"/>
</dbReference>
<organism evidence="8 9">
    <name type="scientific">Brevirhabdus pacifica</name>
    <dbReference type="NCBI Taxonomy" id="1267768"/>
    <lineage>
        <taxon>Bacteria</taxon>
        <taxon>Pseudomonadati</taxon>
        <taxon>Pseudomonadota</taxon>
        <taxon>Alphaproteobacteria</taxon>
        <taxon>Rhodobacterales</taxon>
        <taxon>Paracoccaceae</taxon>
        <taxon>Brevirhabdus</taxon>
    </lineage>
</organism>
<evidence type="ECO:0000256" key="5">
    <source>
        <dbReference type="ARBA" id="ARBA00023136"/>
    </source>
</evidence>
<dbReference type="EMBL" id="CP019124">
    <property type="protein sequence ID" value="APX90947.1"/>
    <property type="molecule type" value="Genomic_DNA"/>
</dbReference>
<keyword evidence="3 6" id="KW-0812">Transmembrane</keyword>
<dbReference type="PANTHER" id="PTHR22911">
    <property type="entry name" value="ACYL-MALONYL CONDENSING ENZYME-RELATED"/>
    <property type="match status" value="1"/>
</dbReference>
<comment type="subcellular location">
    <subcellularLocation>
        <location evidence="1">Membrane</location>
        <topology evidence="1">Multi-pass membrane protein</topology>
    </subcellularLocation>
</comment>
<dbReference type="OrthoDB" id="7374604at2"/>
<keyword evidence="5 6" id="KW-0472">Membrane</keyword>
<gene>
    <name evidence="8" type="ORF">BV394_03860</name>
</gene>
<feature type="transmembrane region" description="Helical" evidence="6">
    <location>
        <begin position="194"/>
        <end position="215"/>
    </location>
</feature>
<feature type="transmembrane region" description="Helical" evidence="6">
    <location>
        <begin position="137"/>
        <end position="155"/>
    </location>
</feature>
<feature type="transmembrane region" description="Helical" evidence="6">
    <location>
        <begin position="249"/>
        <end position="267"/>
    </location>
</feature>
<feature type="transmembrane region" description="Helical" evidence="6">
    <location>
        <begin position="112"/>
        <end position="131"/>
    </location>
</feature>
<keyword evidence="4 6" id="KW-1133">Transmembrane helix</keyword>
<dbReference type="InterPro" id="IPR000620">
    <property type="entry name" value="EamA_dom"/>
</dbReference>
<feature type="transmembrane region" description="Helical" evidence="6">
    <location>
        <begin position="167"/>
        <end position="188"/>
    </location>
</feature>
<dbReference type="Gene3D" id="1.10.3730.20">
    <property type="match status" value="1"/>
</dbReference>
<evidence type="ECO:0000256" key="1">
    <source>
        <dbReference type="ARBA" id="ARBA00004141"/>
    </source>
</evidence>
<proteinExistence type="inferred from homology"/>